<dbReference type="GO" id="GO:0016787">
    <property type="term" value="F:hydrolase activity"/>
    <property type="evidence" value="ECO:0007669"/>
    <property type="project" value="UniProtKB-KW"/>
</dbReference>
<dbReference type="GO" id="GO:0032196">
    <property type="term" value="P:transposition"/>
    <property type="evidence" value="ECO:0007669"/>
    <property type="project" value="UniProtKB-KW"/>
</dbReference>
<keyword evidence="9" id="KW-0229">DNA integration</keyword>
<accession>A0A0L6VQ75</accession>
<evidence type="ECO:0000313" key="16">
    <source>
        <dbReference type="EMBL" id="KNZ62834.1"/>
    </source>
</evidence>
<dbReference type="GO" id="GO:0015074">
    <property type="term" value="P:DNA integration"/>
    <property type="evidence" value="ECO:0007669"/>
    <property type="project" value="UniProtKB-KW"/>
</dbReference>
<dbReference type="PROSITE" id="PS50994">
    <property type="entry name" value="INTEGRASE"/>
    <property type="match status" value="1"/>
</dbReference>
<evidence type="ECO:0000256" key="11">
    <source>
        <dbReference type="ARBA" id="ARBA00022932"/>
    </source>
</evidence>
<evidence type="ECO:0000256" key="7">
    <source>
        <dbReference type="ARBA" id="ARBA00022842"/>
    </source>
</evidence>
<evidence type="ECO:0000256" key="3">
    <source>
        <dbReference type="ARBA" id="ARBA00022722"/>
    </source>
</evidence>
<protein>
    <recommendedName>
        <fullName evidence="15">Integrase catalytic domain-containing protein</fullName>
    </recommendedName>
</protein>
<dbReference type="GO" id="GO:0046872">
    <property type="term" value="F:metal ion binding"/>
    <property type="evidence" value="ECO:0007669"/>
    <property type="project" value="UniProtKB-KW"/>
</dbReference>
<evidence type="ECO:0000259" key="15">
    <source>
        <dbReference type="PROSITE" id="PS50994"/>
    </source>
</evidence>
<evidence type="ECO:0000256" key="12">
    <source>
        <dbReference type="ARBA" id="ARBA00023172"/>
    </source>
</evidence>
<keyword evidence="8" id="KW-0694">RNA-binding</keyword>
<dbReference type="OrthoDB" id="7691805at2759"/>
<dbReference type="Proteomes" id="UP000037035">
    <property type="component" value="Unassembled WGS sequence"/>
</dbReference>
<evidence type="ECO:0000256" key="1">
    <source>
        <dbReference type="ARBA" id="ARBA00022578"/>
    </source>
</evidence>
<dbReference type="GO" id="GO:0005634">
    <property type="term" value="C:nucleus"/>
    <property type="evidence" value="ECO:0007669"/>
    <property type="project" value="UniProtKB-ARBA"/>
</dbReference>
<evidence type="ECO:0000256" key="8">
    <source>
        <dbReference type="ARBA" id="ARBA00022884"/>
    </source>
</evidence>
<feature type="domain" description="Integrase catalytic" evidence="15">
    <location>
        <begin position="143"/>
        <end position="313"/>
    </location>
</feature>
<comment type="caution">
    <text evidence="16">The sequence shown here is derived from an EMBL/GenBank/DDBJ whole genome shotgun (WGS) entry which is preliminary data.</text>
</comment>
<name>A0A0L6VQ75_9BASI</name>
<keyword evidence="17" id="KW-1185">Reference proteome</keyword>
<evidence type="ECO:0000256" key="14">
    <source>
        <dbReference type="ARBA" id="ARBA00049244"/>
    </source>
</evidence>
<dbReference type="GO" id="GO:0003887">
    <property type="term" value="F:DNA-directed DNA polymerase activity"/>
    <property type="evidence" value="ECO:0007669"/>
    <property type="project" value="UniProtKB-KW"/>
</dbReference>
<dbReference type="InterPro" id="IPR036397">
    <property type="entry name" value="RNaseH_sf"/>
</dbReference>
<evidence type="ECO:0000256" key="6">
    <source>
        <dbReference type="ARBA" id="ARBA00022801"/>
    </source>
</evidence>
<gene>
    <name evidence="16" type="ORF">VP01_1217g1</name>
</gene>
<evidence type="ECO:0000256" key="13">
    <source>
        <dbReference type="ARBA" id="ARBA00048173"/>
    </source>
</evidence>
<evidence type="ECO:0000256" key="4">
    <source>
        <dbReference type="ARBA" id="ARBA00022723"/>
    </source>
</evidence>
<evidence type="ECO:0000256" key="9">
    <source>
        <dbReference type="ARBA" id="ARBA00022908"/>
    </source>
</evidence>
<dbReference type="Gene3D" id="3.30.420.10">
    <property type="entry name" value="Ribonuclease H-like superfamily/Ribonuclease H"/>
    <property type="match status" value="1"/>
</dbReference>
<dbReference type="VEuPathDB" id="FungiDB:VP01_1217g1"/>
<dbReference type="PANTHER" id="PTHR42648">
    <property type="entry name" value="TRANSPOSASE, PUTATIVE-RELATED"/>
    <property type="match status" value="1"/>
</dbReference>
<dbReference type="SUPFAM" id="SSF53098">
    <property type="entry name" value="Ribonuclease H-like"/>
    <property type="match status" value="1"/>
</dbReference>
<keyword evidence="10" id="KW-0695">RNA-directed DNA polymerase</keyword>
<proteinExistence type="predicted"/>
<keyword evidence="7" id="KW-0460">Magnesium</keyword>
<evidence type="ECO:0000256" key="10">
    <source>
        <dbReference type="ARBA" id="ARBA00022918"/>
    </source>
</evidence>
<evidence type="ECO:0000313" key="17">
    <source>
        <dbReference type="Proteomes" id="UP000037035"/>
    </source>
</evidence>
<evidence type="ECO:0000256" key="2">
    <source>
        <dbReference type="ARBA" id="ARBA00022695"/>
    </source>
</evidence>
<dbReference type="InterPro" id="IPR012337">
    <property type="entry name" value="RNaseH-like_sf"/>
</dbReference>
<keyword evidence="11" id="KW-0808">Transferase</keyword>
<keyword evidence="2" id="KW-0548">Nucleotidyltransferase</keyword>
<dbReference type="GO" id="GO:0006310">
    <property type="term" value="P:DNA recombination"/>
    <property type="evidence" value="ECO:0007669"/>
    <property type="project" value="UniProtKB-KW"/>
</dbReference>
<organism evidence="16 17">
    <name type="scientific">Puccinia sorghi</name>
    <dbReference type="NCBI Taxonomy" id="27349"/>
    <lineage>
        <taxon>Eukaryota</taxon>
        <taxon>Fungi</taxon>
        <taxon>Dikarya</taxon>
        <taxon>Basidiomycota</taxon>
        <taxon>Pucciniomycotina</taxon>
        <taxon>Pucciniomycetes</taxon>
        <taxon>Pucciniales</taxon>
        <taxon>Pucciniaceae</taxon>
        <taxon>Puccinia</taxon>
    </lineage>
</organism>
<comment type="catalytic activity">
    <reaction evidence="13">
        <text>DNA(n) + a 2'-deoxyribonucleoside 5'-triphosphate = DNA(n+1) + diphosphate</text>
        <dbReference type="Rhea" id="RHEA:22508"/>
        <dbReference type="Rhea" id="RHEA-COMP:17339"/>
        <dbReference type="Rhea" id="RHEA-COMP:17340"/>
        <dbReference type="ChEBI" id="CHEBI:33019"/>
        <dbReference type="ChEBI" id="CHEBI:61560"/>
        <dbReference type="ChEBI" id="CHEBI:173112"/>
        <dbReference type="EC" id="2.7.7.49"/>
    </reaction>
</comment>
<evidence type="ECO:0000256" key="5">
    <source>
        <dbReference type="ARBA" id="ARBA00022759"/>
    </source>
</evidence>
<keyword evidence="3" id="KW-0540">Nuclease</keyword>
<dbReference type="Pfam" id="PF25597">
    <property type="entry name" value="SH3_retrovirus"/>
    <property type="match status" value="1"/>
</dbReference>
<dbReference type="STRING" id="27349.A0A0L6VQ75"/>
<keyword evidence="4" id="KW-0479">Metal-binding</keyword>
<reference evidence="16 17" key="1">
    <citation type="submission" date="2015-08" db="EMBL/GenBank/DDBJ databases">
        <title>Next Generation Sequencing and Analysis of the Genome of Puccinia sorghi L Schw, the Causal Agent of Maize Common Rust.</title>
        <authorList>
            <person name="Rochi L."/>
            <person name="Burguener G."/>
            <person name="Darino M."/>
            <person name="Turjanski A."/>
            <person name="Kreff E."/>
            <person name="Dieguez M.J."/>
            <person name="Sacco F."/>
        </authorList>
    </citation>
    <scope>NUCLEOTIDE SEQUENCE [LARGE SCALE GENOMIC DNA]</scope>
    <source>
        <strain evidence="16 17">RO10H11247</strain>
    </source>
</reference>
<keyword evidence="1" id="KW-0815">Transposition</keyword>
<dbReference type="EMBL" id="LAVV01002421">
    <property type="protein sequence ID" value="KNZ62834.1"/>
    <property type="molecule type" value="Genomic_DNA"/>
</dbReference>
<keyword evidence="5" id="KW-0255">Endonuclease</keyword>
<dbReference type="PANTHER" id="PTHR42648:SF11">
    <property type="entry name" value="TRANSPOSON TY4-P GAG-POL POLYPROTEIN"/>
    <property type="match status" value="1"/>
</dbReference>
<dbReference type="GO" id="GO:0003964">
    <property type="term" value="F:RNA-directed DNA polymerase activity"/>
    <property type="evidence" value="ECO:0007669"/>
    <property type="project" value="UniProtKB-KW"/>
</dbReference>
<dbReference type="GO" id="GO:0003723">
    <property type="term" value="F:RNA binding"/>
    <property type="evidence" value="ECO:0007669"/>
    <property type="project" value="UniProtKB-KW"/>
</dbReference>
<keyword evidence="11" id="KW-0239">DNA-directed DNA polymerase</keyword>
<dbReference type="InterPro" id="IPR039537">
    <property type="entry name" value="Retrotran_Ty1/copia-like"/>
</dbReference>
<dbReference type="AlphaFoldDB" id="A0A0L6VQ75"/>
<comment type="catalytic activity">
    <reaction evidence="14">
        <text>DNA(n) + a 2'-deoxyribonucleoside 5'-triphosphate = DNA(n+1) + diphosphate</text>
        <dbReference type="Rhea" id="RHEA:22508"/>
        <dbReference type="Rhea" id="RHEA-COMP:17339"/>
        <dbReference type="Rhea" id="RHEA-COMP:17340"/>
        <dbReference type="ChEBI" id="CHEBI:33019"/>
        <dbReference type="ChEBI" id="CHEBI:61560"/>
        <dbReference type="ChEBI" id="CHEBI:173112"/>
        <dbReference type="EC" id="2.7.7.7"/>
    </reaction>
</comment>
<keyword evidence="12" id="KW-0233">DNA recombination</keyword>
<dbReference type="InterPro" id="IPR057670">
    <property type="entry name" value="SH3_retrovirus"/>
</dbReference>
<sequence length="401" mass="45268">MFWQYSGDLSVLSDLQLLKQNILLKLASLKGTVAATHAGSISIPTTHSTIRLENVLYCPDIRGTLVSFGHLLDDGYEVVFSDGAMLITQEGSDAVLVAIIHDWSWRINFSSSLLLPVPSPLPAVMKFSCDWQSSMQWNNFNIKLWVPFFWETWDLVVSDVLEPVDPADIFGNQYVLTLRDHVTTFLYCFLLKSRSEFKTKLQHALTIMKNQSGAPKFFRCDNAKEFTKGLFVAFLNSIGTTQALTAAYTPEKNGEAEQLNQTLGDVARCMLKQSGILLLMWTFAYKSAVFIHNRLPNARMNGRTPLELWLCCATQTDNIYPFGAKAYVHLPDETHKKLDDRCLCYLVGYLEDGCGWYFWDGHSKQFILLSVAQFLDYSSKTLAAGRELQFWEGALSQSGVI</sequence>
<dbReference type="InterPro" id="IPR001584">
    <property type="entry name" value="Integrase_cat-core"/>
</dbReference>
<dbReference type="GO" id="GO:0004519">
    <property type="term" value="F:endonuclease activity"/>
    <property type="evidence" value="ECO:0007669"/>
    <property type="project" value="UniProtKB-KW"/>
</dbReference>
<keyword evidence="6" id="KW-0378">Hydrolase</keyword>